<dbReference type="PANTHER" id="PTHR42305">
    <property type="entry name" value="MEMBRANE PROTEIN RV1733C-RELATED"/>
    <property type="match status" value="1"/>
</dbReference>
<gene>
    <name evidence="2" type="ORF">ACFS2C_16960</name>
</gene>
<evidence type="ECO:0000313" key="3">
    <source>
        <dbReference type="Proteomes" id="UP001597478"/>
    </source>
</evidence>
<evidence type="ECO:0000313" key="2">
    <source>
        <dbReference type="EMBL" id="MFD2801085.1"/>
    </source>
</evidence>
<evidence type="ECO:0000256" key="1">
    <source>
        <dbReference type="SAM" id="Phobius"/>
    </source>
</evidence>
<evidence type="ECO:0008006" key="4">
    <source>
        <dbReference type="Google" id="ProtNLM"/>
    </source>
</evidence>
<dbReference type="Proteomes" id="UP001597478">
    <property type="component" value="Unassembled WGS sequence"/>
</dbReference>
<comment type="caution">
    <text evidence="2">The sequence shown here is derived from an EMBL/GenBank/DDBJ whole genome shotgun (WGS) entry which is preliminary data.</text>
</comment>
<dbReference type="RefSeq" id="WP_377391133.1">
    <property type="nucleotide sequence ID" value="NZ_JBHSAN010000024.1"/>
</dbReference>
<sequence>MGSGESRVVRLWRRLHVGRNPLARPGDRWEARLLVSFILLALCAIPVAASWGSDVYAERMATLEREAGTKHQTTAVLLADAPVGTSTTELRNVEVPARWYTPDGAPRVGDVSTYRGMAQGTEIAVWVDDAGDLTSPPATPAGAITDGVSVGVSAWLAVVGLCGLVYAGFRALLARARSVYWEREWERVEREWTRR</sequence>
<proteinExistence type="predicted"/>
<name>A0ABW5WFC3_9PSEU</name>
<organism evidence="2 3">
    <name type="scientific">Prauserella oleivorans</name>
    <dbReference type="NCBI Taxonomy" id="1478153"/>
    <lineage>
        <taxon>Bacteria</taxon>
        <taxon>Bacillati</taxon>
        <taxon>Actinomycetota</taxon>
        <taxon>Actinomycetes</taxon>
        <taxon>Pseudonocardiales</taxon>
        <taxon>Pseudonocardiaceae</taxon>
        <taxon>Prauserella</taxon>
    </lineage>
</organism>
<keyword evidence="1" id="KW-0472">Membrane</keyword>
<feature type="transmembrane region" description="Helical" evidence="1">
    <location>
        <begin position="33"/>
        <end position="52"/>
    </location>
</feature>
<keyword evidence="1" id="KW-1133">Transmembrane helix</keyword>
<feature type="transmembrane region" description="Helical" evidence="1">
    <location>
        <begin position="152"/>
        <end position="173"/>
    </location>
</feature>
<accession>A0ABW5WFC3</accession>
<reference evidence="3" key="1">
    <citation type="journal article" date="2019" name="Int. J. Syst. Evol. Microbiol.">
        <title>The Global Catalogue of Microorganisms (GCM) 10K type strain sequencing project: providing services to taxonomists for standard genome sequencing and annotation.</title>
        <authorList>
            <consortium name="The Broad Institute Genomics Platform"/>
            <consortium name="The Broad Institute Genome Sequencing Center for Infectious Disease"/>
            <person name="Wu L."/>
            <person name="Ma J."/>
        </authorList>
    </citation>
    <scope>NUCLEOTIDE SEQUENCE [LARGE SCALE GENOMIC DNA]</scope>
    <source>
        <strain evidence="3">IBRC-M 10906</strain>
    </source>
</reference>
<dbReference type="PANTHER" id="PTHR42305:SF1">
    <property type="entry name" value="MEMBRANE PROTEIN RV1733C-RELATED"/>
    <property type="match status" value="1"/>
</dbReference>
<dbReference type="EMBL" id="JBHUOF010000021">
    <property type="protein sequence ID" value="MFD2801085.1"/>
    <property type="molecule type" value="Genomic_DNA"/>
</dbReference>
<keyword evidence="3" id="KW-1185">Reference proteome</keyword>
<protein>
    <recommendedName>
        <fullName evidence="4">Transmembrane protein</fullName>
    </recommendedName>
</protein>
<keyword evidence="1" id="KW-0812">Transmembrane</keyword>
<dbReference type="InterPro" id="IPR039708">
    <property type="entry name" value="MT1774/Rv1733c-like"/>
</dbReference>